<dbReference type="PANTHER" id="PTHR43586">
    <property type="entry name" value="CYSTEINE DESULFURASE"/>
    <property type="match status" value="1"/>
</dbReference>
<evidence type="ECO:0000313" key="2">
    <source>
        <dbReference type="EMBL" id="RAV17900.1"/>
    </source>
</evidence>
<dbReference type="Gene3D" id="3.90.1150.10">
    <property type="entry name" value="Aspartate Aminotransferase, domain 1"/>
    <property type="match status" value="1"/>
</dbReference>
<comment type="caution">
    <text evidence="2">The sequence shown here is derived from an EMBL/GenBank/DDBJ whole genome shotgun (WGS) entry which is preliminary data.</text>
</comment>
<dbReference type="Proteomes" id="UP000250369">
    <property type="component" value="Unassembled WGS sequence"/>
</dbReference>
<dbReference type="Pfam" id="PF00266">
    <property type="entry name" value="Aminotran_5"/>
    <property type="match status" value="1"/>
</dbReference>
<dbReference type="RefSeq" id="WP_113033986.1">
    <property type="nucleotide sequence ID" value="NZ_QMFB01000017.1"/>
</dbReference>
<dbReference type="InterPro" id="IPR015422">
    <property type="entry name" value="PyrdxlP-dep_Trfase_small"/>
</dbReference>
<evidence type="ECO:0000313" key="3">
    <source>
        <dbReference type="Proteomes" id="UP000250369"/>
    </source>
</evidence>
<reference evidence="2 3" key="1">
    <citation type="journal article" date="2009" name="Int. J. Syst. Evol. Microbiol.">
        <title>Paenibacillus contaminans sp. nov., isolated from a contaminated laboratory plate.</title>
        <authorList>
            <person name="Chou J.H."/>
            <person name="Lee J.H."/>
            <person name="Lin M.C."/>
            <person name="Chang P.S."/>
            <person name="Arun A.B."/>
            <person name="Young C.C."/>
            <person name="Chen W.M."/>
        </authorList>
    </citation>
    <scope>NUCLEOTIDE SEQUENCE [LARGE SCALE GENOMIC DNA]</scope>
    <source>
        <strain evidence="2 3">CKOBP-6</strain>
    </source>
</reference>
<dbReference type="OrthoDB" id="513408at2"/>
<name>A0A329MDJ5_9BACL</name>
<accession>A0A329MDJ5</accession>
<sequence>MRSLIGKQAFIGLNDCAWFYSGAETPVLKESADAVQRYLEFRALGPGGREHNALIEADCKKNVAALLGGSPENIAFLSNSSEMISMIAGAVDFRPGDNVVIHTLEFPAGVLPWLLLKDRGVSVRIVRHNRWEVTPEDVLAEVDGRTRLVMTSHVSYFSGARLDYRSLYDRLKQTGTLLLLDATQSLGVVPVDMNEADIVVCSSYKWLLATHGAGILAVNPRRMADFMPRSLGWRGVQDMFGQNRFESFDFLPDARRFETGYPSYPTLYALEASTKVILGIGTDRIAEHVLELGGKLIEGLRHLGYETMTPDEPERRAGNICIVSERGDELANELRKQSIYVWGGDGRLRVSIHLFNDSEDLERLLTALPPSSGV</sequence>
<dbReference type="Gene3D" id="3.40.640.10">
    <property type="entry name" value="Type I PLP-dependent aspartate aminotransferase-like (Major domain)"/>
    <property type="match status" value="1"/>
</dbReference>
<feature type="domain" description="Aminotransferase class V" evidence="1">
    <location>
        <begin position="21"/>
        <end position="364"/>
    </location>
</feature>
<keyword evidence="3" id="KW-1185">Reference proteome</keyword>
<gene>
    <name evidence="2" type="ORF">DQG23_26190</name>
</gene>
<dbReference type="GO" id="GO:0003824">
    <property type="term" value="F:catalytic activity"/>
    <property type="evidence" value="ECO:0007669"/>
    <property type="project" value="UniProtKB-ARBA"/>
</dbReference>
<dbReference type="InterPro" id="IPR015424">
    <property type="entry name" value="PyrdxlP-dep_Trfase"/>
</dbReference>
<dbReference type="InterPro" id="IPR015421">
    <property type="entry name" value="PyrdxlP-dep_Trfase_major"/>
</dbReference>
<dbReference type="PANTHER" id="PTHR43586:SF15">
    <property type="entry name" value="BLR3095 PROTEIN"/>
    <property type="match status" value="1"/>
</dbReference>
<dbReference type="SUPFAM" id="SSF53383">
    <property type="entry name" value="PLP-dependent transferases"/>
    <property type="match status" value="1"/>
</dbReference>
<dbReference type="InterPro" id="IPR000192">
    <property type="entry name" value="Aminotrans_V_dom"/>
</dbReference>
<dbReference type="EMBL" id="QMFB01000017">
    <property type="protein sequence ID" value="RAV17900.1"/>
    <property type="molecule type" value="Genomic_DNA"/>
</dbReference>
<proteinExistence type="predicted"/>
<dbReference type="AlphaFoldDB" id="A0A329MDJ5"/>
<evidence type="ECO:0000259" key="1">
    <source>
        <dbReference type="Pfam" id="PF00266"/>
    </source>
</evidence>
<protein>
    <recommendedName>
        <fullName evidence="1">Aminotransferase class V domain-containing protein</fullName>
    </recommendedName>
</protein>
<organism evidence="2 3">
    <name type="scientific">Paenibacillus contaminans</name>
    <dbReference type="NCBI Taxonomy" id="450362"/>
    <lineage>
        <taxon>Bacteria</taxon>
        <taxon>Bacillati</taxon>
        <taxon>Bacillota</taxon>
        <taxon>Bacilli</taxon>
        <taxon>Bacillales</taxon>
        <taxon>Paenibacillaceae</taxon>
        <taxon>Paenibacillus</taxon>
    </lineage>
</organism>